<reference evidence="4" key="1">
    <citation type="journal article" date="2014" name="Int. J. Syst. Evol. Microbiol.">
        <title>Complete genome sequence of Corynebacterium casei LMG S-19264T (=DSM 44701T), isolated from a smear-ripened cheese.</title>
        <authorList>
            <consortium name="US DOE Joint Genome Institute (JGI-PGF)"/>
            <person name="Walter F."/>
            <person name="Albersmeier A."/>
            <person name="Kalinowski J."/>
            <person name="Ruckert C."/>
        </authorList>
    </citation>
    <scope>NUCLEOTIDE SEQUENCE</scope>
    <source>
        <strain evidence="4">CGMCC 1.12426</strain>
    </source>
</reference>
<dbReference type="Pfam" id="PF13561">
    <property type="entry name" value="adh_short_C2"/>
    <property type="match status" value="1"/>
</dbReference>
<comment type="caution">
    <text evidence="4">The sequence shown here is derived from an EMBL/GenBank/DDBJ whole genome shotgun (WGS) entry which is preliminary data.</text>
</comment>
<evidence type="ECO:0000256" key="2">
    <source>
        <dbReference type="ARBA" id="ARBA00023002"/>
    </source>
</evidence>
<reference evidence="4" key="2">
    <citation type="submission" date="2020-09" db="EMBL/GenBank/DDBJ databases">
        <authorList>
            <person name="Sun Q."/>
            <person name="Zhou Y."/>
        </authorList>
    </citation>
    <scope>NUCLEOTIDE SEQUENCE</scope>
    <source>
        <strain evidence="4">CGMCC 1.12426</strain>
    </source>
</reference>
<dbReference type="PROSITE" id="PS00061">
    <property type="entry name" value="ADH_SHORT"/>
    <property type="match status" value="1"/>
</dbReference>
<name>A0A916T6G2_9HYPH</name>
<dbReference type="InterPro" id="IPR036291">
    <property type="entry name" value="NAD(P)-bd_dom_sf"/>
</dbReference>
<dbReference type="PANTHER" id="PTHR42760">
    <property type="entry name" value="SHORT-CHAIN DEHYDROGENASES/REDUCTASES FAMILY MEMBER"/>
    <property type="match status" value="1"/>
</dbReference>
<accession>A0A916T6G2</accession>
<keyword evidence="2" id="KW-0560">Oxidoreductase</keyword>
<sequence length="267" mass="27854">MGFSVTLENKVAIITGAARGIGLAVAKRFVMDGAKVVIADVDDTAGHEAEEDLKSLGEATYIHCNVAERLDVRNLVAGTLNAYGDIDVLVNNAGVVAGSSFLDLDEEDFDRVLAINLKGTFLCSQAVARHMVEKVEQGGDPGSIINMSSINAVVAIPDQIPYCVSKGGITQLTKTTALSLAPYGIRVNAIGPGSIMTEMLATVNSDPAARNKILSRTPMQRIGEPSEIAGVAAFLASADASYVTGQTIFADGGRLPLNYTVAVPDGD</sequence>
<evidence type="ECO:0000313" key="4">
    <source>
        <dbReference type="EMBL" id="GGB32585.1"/>
    </source>
</evidence>
<dbReference type="InterPro" id="IPR057326">
    <property type="entry name" value="KR_dom"/>
</dbReference>
<dbReference type="PRINTS" id="PR00080">
    <property type="entry name" value="SDRFAMILY"/>
</dbReference>
<dbReference type="EMBL" id="BMFA01000001">
    <property type="protein sequence ID" value="GGB32585.1"/>
    <property type="molecule type" value="Genomic_DNA"/>
</dbReference>
<organism evidence="4 5">
    <name type="scientific">Roseibium aquae</name>
    <dbReference type="NCBI Taxonomy" id="1323746"/>
    <lineage>
        <taxon>Bacteria</taxon>
        <taxon>Pseudomonadati</taxon>
        <taxon>Pseudomonadota</taxon>
        <taxon>Alphaproteobacteria</taxon>
        <taxon>Hyphomicrobiales</taxon>
        <taxon>Stappiaceae</taxon>
        <taxon>Roseibium</taxon>
    </lineage>
</organism>
<feature type="domain" description="Ketoreductase" evidence="3">
    <location>
        <begin position="10"/>
        <end position="193"/>
    </location>
</feature>
<dbReference type="NCBIfam" id="NF005559">
    <property type="entry name" value="PRK07231.1"/>
    <property type="match status" value="1"/>
</dbReference>
<evidence type="ECO:0000259" key="3">
    <source>
        <dbReference type="SMART" id="SM00822"/>
    </source>
</evidence>
<dbReference type="GO" id="GO:0048038">
    <property type="term" value="F:quinone binding"/>
    <property type="evidence" value="ECO:0007669"/>
    <property type="project" value="TreeGrafter"/>
</dbReference>
<dbReference type="FunFam" id="3.40.50.720:FF:000084">
    <property type="entry name" value="Short-chain dehydrogenase reductase"/>
    <property type="match status" value="1"/>
</dbReference>
<gene>
    <name evidence="4" type="ORF">GCM10011316_00850</name>
</gene>
<dbReference type="InterPro" id="IPR020904">
    <property type="entry name" value="Sc_DH/Rdtase_CS"/>
</dbReference>
<dbReference type="PRINTS" id="PR00081">
    <property type="entry name" value="GDHRDH"/>
</dbReference>
<dbReference type="Proteomes" id="UP000605148">
    <property type="component" value="Unassembled WGS sequence"/>
</dbReference>
<protein>
    <submittedName>
        <fullName evidence="4">Dehydrogenase</fullName>
    </submittedName>
</protein>
<dbReference type="SMART" id="SM00822">
    <property type="entry name" value="PKS_KR"/>
    <property type="match status" value="1"/>
</dbReference>
<evidence type="ECO:0000256" key="1">
    <source>
        <dbReference type="ARBA" id="ARBA00006484"/>
    </source>
</evidence>
<dbReference type="PANTHER" id="PTHR42760:SF133">
    <property type="entry name" value="3-OXOACYL-[ACYL-CARRIER-PROTEIN] REDUCTASE"/>
    <property type="match status" value="1"/>
</dbReference>
<proteinExistence type="inferred from homology"/>
<comment type="similarity">
    <text evidence="1">Belongs to the short-chain dehydrogenases/reductases (SDR) family.</text>
</comment>
<dbReference type="InterPro" id="IPR002347">
    <property type="entry name" value="SDR_fam"/>
</dbReference>
<dbReference type="Gene3D" id="3.40.50.720">
    <property type="entry name" value="NAD(P)-binding Rossmann-like Domain"/>
    <property type="match status" value="1"/>
</dbReference>
<dbReference type="SUPFAM" id="SSF51735">
    <property type="entry name" value="NAD(P)-binding Rossmann-fold domains"/>
    <property type="match status" value="1"/>
</dbReference>
<dbReference type="RefSeq" id="WP_206668283.1">
    <property type="nucleotide sequence ID" value="NZ_BMFA01000001.1"/>
</dbReference>
<dbReference type="CDD" id="cd05233">
    <property type="entry name" value="SDR_c"/>
    <property type="match status" value="1"/>
</dbReference>
<keyword evidence="5" id="KW-1185">Reference proteome</keyword>
<dbReference type="GO" id="GO:0016616">
    <property type="term" value="F:oxidoreductase activity, acting on the CH-OH group of donors, NAD or NADP as acceptor"/>
    <property type="evidence" value="ECO:0007669"/>
    <property type="project" value="TreeGrafter"/>
</dbReference>
<evidence type="ECO:0000313" key="5">
    <source>
        <dbReference type="Proteomes" id="UP000605148"/>
    </source>
</evidence>
<dbReference type="AlphaFoldDB" id="A0A916T6G2"/>
<dbReference type="GO" id="GO:0006633">
    <property type="term" value="P:fatty acid biosynthetic process"/>
    <property type="evidence" value="ECO:0007669"/>
    <property type="project" value="TreeGrafter"/>
</dbReference>